<keyword evidence="11" id="KW-0479">Metal-binding</keyword>
<evidence type="ECO:0000256" key="4">
    <source>
        <dbReference type="ARBA" id="ARBA00004571"/>
    </source>
</evidence>
<dbReference type="Pfam" id="PF02253">
    <property type="entry name" value="PLA1"/>
    <property type="match status" value="1"/>
</dbReference>
<evidence type="ECO:0000256" key="7">
    <source>
        <dbReference type="ARBA" id="ARBA00013179"/>
    </source>
</evidence>
<dbReference type="Proteomes" id="UP001065174">
    <property type="component" value="Chromosome"/>
</dbReference>
<accession>A0ABY6CK04</accession>
<keyword evidence="21" id="KW-1185">Reference proteome</keyword>
<evidence type="ECO:0000256" key="10">
    <source>
        <dbReference type="ARBA" id="ARBA00022692"/>
    </source>
</evidence>
<dbReference type="PRINTS" id="PR01486">
    <property type="entry name" value="PHPHLIPASEA1"/>
</dbReference>
<evidence type="ECO:0000313" key="20">
    <source>
        <dbReference type="EMBL" id="UXP30822.1"/>
    </source>
</evidence>
<sequence>MINQGTFKHTTILFLLIFSFICLYEPSLGQSNEAIERHYKDSIQNLPSFTIYGDNYLITGTTLGEHPTAQNSDAKLQFGFKQRLTRHTLPGNTFLYFTYQQTSLWNIYEKSYPFRDHVFHPSLGLGKMLFKDKKLHGGLWLAFEHESNGRGGDESRGWNYISLMYITKPMQDLTASLKTWMRVDDLKGNEDLMDYKSYFELGLGYRPHPKWIFQSEIRKSFTPDWKGKLMLSASWRITEKADQFIYLQYYNGYAESLLNYSEHVNMLRIGFAIKDLSFLFKG</sequence>
<dbReference type="SUPFAM" id="SSF56931">
    <property type="entry name" value="Outer membrane phospholipase A (OMPLA)"/>
    <property type="match status" value="1"/>
</dbReference>
<keyword evidence="14" id="KW-0106">Calcium</keyword>
<dbReference type="InterPro" id="IPR003187">
    <property type="entry name" value="PLipase_A1"/>
</dbReference>
<dbReference type="InterPro" id="IPR036541">
    <property type="entry name" value="PLipase_A1_sf"/>
</dbReference>
<evidence type="ECO:0000256" key="3">
    <source>
        <dbReference type="ARBA" id="ARBA00001913"/>
    </source>
</evidence>
<evidence type="ECO:0000256" key="9">
    <source>
        <dbReference type="ARBA" id="ARBA00022452"/>
    </source>
</evidence>
<comment type="catalytic activity">
    <reaction evidence="1">
        <text>a 1,2-diacyl-sn-glycero-3-phosphocholine + H2O = a 2-acyl-sn-glycero-3-phosphocholine + a fatty acid + H(+)</text>
        <dbReference type="Rhea" id="RHEA:18689"/>
        <dbReference type="ChEBI" id="CHEBI:15377"/>
        <dbReference type="ChEBI" id="CHEBI:15378"/>
        <dbReference type="ChEBI" id="CHEBI:28868"/>
        <dbReference type="ChEBI" id="CHEBI:57643"/>
        <dbReference type="ChEBI" id="CHEBI:57875"/>
        <dbReference type="EC" id="3.1.1.32"/>
    </reaction>
</comment>
<evidence type="ECO:0000256" key="13">
    <source>
        <dbReference type="ARBA" id="ARBA00022801"/>
    </source>
</evidence>
<dbReference type="Gene3D" id="2.40.230.10">
    <property type="entry name" value="Phospholipase A1"/>
    <property type="match status" value="1"/>
</dbReference>
<dbReference type="EC" id="3.1.1.4" evidence="8"/>
<reference evidence="20" key="1">
    <citation type="submission" date="2022-09" db="EMBL/GenBank/DDBJ databases">
        <title>Comparative genomics and taxonomic characterization of three novel marine species of genus Reichenbachiella exhibiting antioxidant and polysaccharide degradation activities.</title>
        <authorList>
            <person name="Muhammad N."/>
            <person name="Lee Y.-J."/>
            <person name="Ko J."/>
            <person name="Kim S.-G."/>
        </authorList>
    </citation>
    <scope>NUCLEOTIDE SEQUENCE</scope>
    <source>
        <strain evidence="20">BKB1-1</strain>
    </source>
</reference>
<evidence type="ECO:0000256" key="12">
    <source>
        <dbReference type="ARBA" id="ARBA00022729"/>
    </source>
</evidence>
<keyword evidence="9" id="KW-1134">Transmembrane beta strand</keyword>
<evidence type="ECO:0000256" key="6">
    <source>
        <dbReference type="ARBA" id="ARBA00011702"/>
    </source>
</evidence>
<evidence type="ECO:0000256" key="2">
    <source>
        <dbReference type="ARBA" id="ARBA00001604"/>
    </source>
</evidence>
<protein>
    <recommendedName>
        <fullName evidence="19">Phosphatidylcholine 1-acylhydrolase</fullName>
        <ecNumber evidence="7">3.1.1.32</ecNumber>
        <ecNumber evidence="8">3.1.1.4</ecNumber>
    </recommendedName>
</protein>
<comment type="catalytic activity">
    <reaction evidence="2">
        <text>a 1,2-diacyl-sn-glycero-3-phosphocholine + H2O = a 1-acyl-sn-glycero-3-phosphocholine + a fatty acid + H(+)</text>
        <dbReference type="Rhea" id="RHEA:15801"/>
        <dbReference type="ChEBI" id="CHEBI:15377"/>
        <dbReference type="ChEBI" id="CHEBI:15378"/>
        <dbReference type="ChEBI" id="CHEBI:28868"/>
        <dbReference type="ChEBI" id="CHEBI:57643"/>
        <dbReference type="ChEBI" id="CHEBI:58168"/>
        <dbReference type="EC" id="3.1.1.4"/>
    </reaction>
</comment>
<comment type="subcellular location">
    <subcellularLocation>
        <location evidence="4">Cell outer membrane</location>
        <topology evidence="4">Multi-pass membrane protein</topology>
    </subcellularLocation>
</comment>
<keyword evidence="15" id="KW-0442">Lipid degradation</keyword>
<keyword evidence="13" id="KW-0378">Hydrolase</keyword>
<evidence type="ECO:0000313" key="21">
    <source>
        <dbReference type="Proteomes" id="UP001065174"/>
    </source>
</evidence>
<dbReference type="PANTHER" id="PTHR40457">
    <property type="entry name" value="PHOSPHOLIPASE A1"/>
    <property type="match status" value="1"/>
</dbReference>
<evidence type="ECO:0000256" key="8">
    <source>
        <dbReference type="ARBA" id="ARBA00013278"/>
    </source>
</evidence>
<evidence type="ECO:0000256" key="5">
    <source>
        <dbReference type="ARBA" id="ARBA00010525"/>
    </source>
</evidence>
<comment type="subunit">
    <text evidence="6">Homodimer; dimerization is reversible, and the dimeric form is the active one.</text>
</comment>
<evidence type="ECO:0000256" key="16">
    <source>
        <dbReference type="ARBA" id="ARBA00023098"/>
    </source>
</evidence>
<evidence type="ECO:0000256" key="14">
    <source>
        <dbReference type="ARBA" id="ARBA00022837"/>
    </source>
</evidence>
<evidence type="ECO:0000256" key="18">
    <source>
        <dbReference type="ARBA" id="ARBA00023237"/>
    </source>
</evidence>
<keyword evidence="17" id="KW-0472">Membrane</keyword>
<dbReference type="EMBL" id="CP106679">
    <property type="protein sequence ID" value="UXP30822.1"/>
    <property type="molecule type" value="Genomic_DNA"/>
</dbReference>
<organism evidence="20 21">
    <name type="scientific">Reichenbachiella agarivorans</name>
    <dbReference type="NCBI Taxonomy" id="2979464"/>
    <lineage>
        <taxon>Bacteria</taxon>
        <taxon>Pseudomonadati</taxon>
        <taxon>Bacteroidota</taxon>
        <taxon>Cytophagia</taxon>
        <taxon>Cytophagales</taxon>
        <taxon>Reichenbachiellaceae</taxon>
        <taxon>Reichenbachiella</taxon>
    </lineage>
</organism>
<gene>
    <name evidence="20" type="ORF">N6H18_10705</name>
</gene>
<evidence type="ECO:0000256" key="17">
    <source>
        <dbReference type="ARBA" id="ARBA00023136"/>
    </source>
</evidence>
<comment type="cofactor">
    <cofactor evidence="3">
        <name>Ca(2+)</name>
        <dbReference type="ChEBI" id="CHEBI:29108"/>
    </cofactor>
</comment>
<keyword evidence="12" id="KW-0732">Signal</keyword>
<dbReference type="EC" id="3.1.1.32" evidence="7"/>
<comment type="similarity">
    <text evidence="5">Belongs to the phospholipase A1 family.</text>
</comment>
<keyword evidence="10" id="KW-0812">Transmembrane</keyword>
<evidence type="ECO:0000256" key="15">
    <source>
        <dbReference type="ARBA" id="ARBA00022963"/>
    </source>
</evidence>
<name>A0ABY6CK04_9BACT</name>
<proteinExistence type="inferred from homology"/>
<evidence type="ECO:0000256" key="1">
    <source>
        <dbReference type="ARBA" id="ARBA00000111"/>
    </source>
</evidence>
<keyword evidence="16" id="KW-0443">Lipid metabolism</keyword>
<keyword evidence="18" id="KW-0998">Cell outer membrane</keyword>
<evidence type="ECO:0000256" key="11">
    <source>
        <dbReference type="ARBA" id="ARBA00022723"/>
    </source>
</evidence>
<dbReference type="RefSeq" id="WP_262308268.1">
    <property type="nucleotide sequence ID" value="NZ_CP106679.1"/>
</dbReference>
<dbReference type="PANTHER" id="PTHR40457:SF1">
    <property type="entry name" value="PHOSPHOLIPASE A1"/>
    <property type="match status" value="1"/>
</dbReference>
<evidence type="ECO:0000256" key="19">
    <source>
        <dbReference type="ARBA" id="ARBA00032375"/>
    </source>
</evidence>